<feature type="transmembrane region" description="Helical" evidence="2">
    <location>
        <begin position="19"/>
        <end position="37"/>
    </location>
</feature>
<evidence type="ECO:0000256" key="2">
    <source>
        <dbReference type="SAM" id="Phobius"/>
    </source>
</evidence>
<evidence type="ECO:0000256" key="1">
    <source>
        <dbReference type="SAM" id="MobiDB-lite"/>
    </source>
</evidence>
<keyword evidence="4" id="KW-1185">Reference proteome</keyword>
<keyword evidence="2" id="KW-0812">Transmembrane</keyword>
<evidence type="ECO:0000313" key="4">
    <source>
        <dbReference type="Proteomes" id="UP000215316"/>
    </source>
</evidence>
<sequence>MTTPSPDARFRQTTPAPRAIRLGGLVVAALGLVVVVATGGGAVGIVAGLVLLAAGVVVGSLRIRITLDADAVEVALVPLRRIRVPYAAIADCTVVDHLRPRTVGGIGVRALPGGGAAVLLDAGPAVSLESADGTRHLVRSTFPREAATRIRDRAAAAPLADDDRPEDPAAPTA</sequence>
<comment type="caution">
    <text evidence="3">The sequence shown here is derived from an EMBL/GenBank/DDBJ whole genome shotgun (WGS) entry which is preliminary data.</text>
</comment>
<reference evidence="3" key="1">
    <citation type="submission" date="2017-08" db="EMBL/GenBank/DDBJ databases">
        <title>Genomes of multiple Clavibacter strains from different subspecies.</title>
        <authorList>
            <person name="Yuan X.-K."/>
            <person name="Li X.-S."/>
            <person name="Nie J."/>
            <person name="De Boer S.H."/>
        </authorList>
    </citation>
    <scope>NUCLEOTIDE SEQUENCE [LARGE SCALE GENOMIC DNA]</scope>
    <source>
        <strain evidence="3">ATCC 33566</strain>
    </source>
</reference>
<dbReference type="RefSeq" id="WP_094129019.1">
    <property type="nucleotide sequence ID" value="NZ_CP040788.1"/>
</dbReference>
<dbReference type="AlphaFoldDB" id="A0A225CPN5"/>
<feature type="transmembrane region" description="Helical" evidence="2">
    <location>
        <begin position="43"/>
        <end position="61"/>
    </location>
</feature>
<gene>
    <name evidence="3" type="ORF">B5P24_10205</name>
</gene>
<protein>
    <submittedName>
        <fullName evidence="3">Conserved secretedl protein</fullName>
    </submittedName>
</protein>
<keyword evidence="2" id="KW-1133">Transmembrane helix</keyword>
<dbReference type="Proteomes" id="UP000215316">
    <property type="component" value="Unassembled WGS sequence"/>
</dbReference>
<feature type="region of interest" description="Disordered" evidence="1">
    <location>
        <begin position="153"/>
        <end position="173"/>
    </location>
</feature>
<name>A0A225CPN5_9MICO</name>
<evidence type="ECO:0000313" key="3">
    <source>
        <dbReference type="EMBL" id="OQJ63344.1"/>
    </source>
</evidence>
<accession>A0A225CPN5</accession>
<dbReference type="OrthoDB" id="5125435at2"/>
<dbReference type="EMBL" id="MZMQ01000001">
    <property type="protein sequence ID" value="OQJ63344.1"/>
    <property type="molecule type" value="Genomic_DNA"/>
</dbReference>
<organism evidence="3 4">
    <name type="scientific">Clavibacter tessellarius</name>
    <dbReference type="NCBI Taxonomy" id="31965"/>
    <lineage>
        <taxon>Bacteria</taxon>
        <taxon>Bacillati</taxon>
        <taxon>Actinomycetota</taxon>
        <taxon>Actinomycetes</taxon>
        <taxon>Micrococcales</taxon>
        <taxon>Microbacteriaceae</taxon>
        <taxon>Clavibacter</taxon>
    </lineage>
</organism>
<proteinExistence type="predicted"/>
<keyword evidence="2" id="KW-0472">Membrane</keyword>